<organism evidence="2">
    <name type="scientific">Oryza sativa subsp. japonica</name>
    <name type="common">Rice</name>
    <dbReference type="NCBI Taxonomy" id="39947"/>
    <lineage>
        <taxon>Eukaryota</taxon>
        <taxon>Viridiplantae</taxon>
        <taxon>Streptophyta</taxon>
        <taxon>Embryophyta</taxon>
        <taxon>Tracheophyta</taxon>
        <taxon>Spermatophyta</taxon>
        <taxon>Magnoliopsida</taxon>
        <taxon>Liliopsida</taxon>
        <taxon>Poales</taxon>
        <taxon>Poaceae</taxon>
        <taxon>BOP clade</taxon>
        <taxon>Oryzoideae</taxon>
        <taxon>Oryzeae</taxon>
        <taxon>Oryzinae</taxon>
        <taxon>Oryza</taxon>
        <taxon>Oryza sativa</taxon>
    </lineage>
</organism>
<evidence type="ECO:0000313" key="2">
    <source>
        <dbReference type="EMBL" id="EEE68676.1"/>
    </source>
</evidence>
<name>A0A8J8YHN5_ORYSJ</name>
<dbReference type="EMBL" id="CM000145">
    <property type="protein sequence ID" value="EEE68676.1"/>
    <property type="molecule type" value="Genomic_DNA"/>
</dbReference>
<gene>
    <name evidence="2" type="ORF">OsJ_27301</name>
</gene>
<dbReference type="Proteomes" id="UP000007752">
    <property type="component" value="Chromosome 8"/>
</dbReference>
<sequence length="151" mass="16248">MTYGRRRRRSKDDVSSRSASSGSSEVSSIRMPVRTSNRGALLATSFVVSASSYTSTTASPPLYATATHTYSALTRWSLAARQRPYIGSSTTRSANDAAADVLAYISVRDGRVRVCHESSSCSACCGPRWLTASGSPDEGQRRRCGPRWLSG</sequence>
<evidence type="ECO:0000256" key="1">
    <source>
        <dbReference type="SAM" id="MobiDB-lite"/>
    </source>
</evidence>
<accession>A0A8J8YHN5</accession>
<feature type="compositionally biased region" description="Low complexity" evidence="1">
    <location>
        <begin position="16"/>
        <end position="30"/>
    </location>
</feature>
<dbReference type="AlphaFoldDB" id="A0A8J8YHN5"/>
<reference evidence="2" key="2">
    <citation type="submission" date="2008-12" db="EMBL/GenBank/DDBJ databases">
        <title>Improved gene annotation of the rice (Oryza sativa) genomes.</title>
        <authorList>
            <person name="Wang J."/>
            <person name="Li R."/>
            <person name="Fan W."/>
            <person name="Huang Q."/>
            <person name="Zhang J."/>
            <person name="Zhou Y."/>
            <person name="Hu Y."/>
            <person name="Zi S."/>
            <person name="Li J."/>
            <person name="Ni P."/>
            <person name="Zheng H."/>
            <person name="Zhang Y."/>
            <person name="Zhao M."/>
            <person name="Hao Q."/>
            <person name="McDermott J."/>
            <person name="Samudrala R."/>
            <person name="Kristiansen K."/>
            <person name="Wong G.K.-S."/>
        </authorList>
    </citation>
    <scope>NUCLEOTIDE SEQUENCE</scope>
</reference>
<feature type="region of interest" description="Disordered" evidence="1">
    <location>
        <begin position="1"/>
        <end position="31"/>
    </location>
</feature>
<proteinExistence type="predicted"/>
<protein>
    <submittedName>
        <fullName evidence="2">Uncharacterized protein</fullName>
    </submittedName>
</protein>
<reference evidence="2" key="1">
    <citation type="journal article" date="2005" name="PLoS Biol.">
        <title>The genomes of Oryza sativa: a history of duplications.</title>
        <authorList>
            <person name="Yu J."/>
            <person name="Wang J."/>
            <person name="Lin W."/>
            <person name="Li S."/>
            <person name="Li H."/>
            <person name="Zhou J."/>
            <person name="Ni P."/>
            <person name="Dong W."/>
            <person name="Hu S."/>
            <person name="Zeng C."/>
            <person name="Zhang J."/>
            <person name="Zhang Y."/>
            <person name="Li R."/>
            <person name="Xu Z."/>
            <person name="Li S."/>
            <person name="Li X."/>
            <person name="Zheng H."/>
            <person name="Cong L."/>
            <person name="Lin L."/>
            <person name="Yin J."/>
            <person name="Geng J."/>
            <person name="Li G."/>
            <person name="Shi J."/>
            <person name="Liu J."/>
            <person name="Lv H."/>
            <person name="Li J."/>
            <person name="Wang J."/>
            <person name="Deng Y."/>
            <person name="Ran L."/>
            <person name="Shi X."/>
            <person name="Wang X."/>
            <person name="Wu Q."/>
            <person name="Li C."/>
            <person name="Ren X."/>
            <person name="Wang J."/>
            <person name="Wang X."/>
            <person name="Li D."/>
            <person name="Liu D."/>
            <person name="Zhang X."/>
            <person name="Ji Z."/>
            <person name="Zhao W."/>
            <person name="Sun Y."/>
            <person name="Zhang Z."/>
            <person name="Bao J."/>
            <person name="Han Y."/>
            <person name="Dong L."/>
            <person name="Ji J."/>
            <person name="Chen P."/>
            <person name="Wu S."/>
            <person name="Liu J."/>
            <person name="Xiao Y."/>
            <person name="Bu D."/>
            <person name="Tan J."/>
            <person name="Yang L."/>
            <person name="Ye C."/>
            <person name="Zhang J."/>
            <person name="Xu J."/>
            <person name="Zhou Y."/>
            <person name="Yu Y."/>
            <person name="Zhang B."/>
            <person name="Zhuang S."/>
            <person name="Wei H."/>
            <person name="Liu B."/>
            <person name="Lei M."/>
            <person name="Yu H."/>
            <person name="Li Y."/>
            <person name="Xu H."/>
            <person name="Wei S."/>
            <person name="He X."/>
            <person name="Fang L."/>
            <person name="Zhang Z."/>
            <person name="Zhang Y."/>
            <person name="Huang X."/>
            <person name="Su Z."/>
            <person name="Tong W."/>
            <person name="Li J."/>
            <person name="Tong Z."/>
            <person name="Li S."/>
            <person name="Ye J."/>
            <person name="Wang L."/>
            <person name="Fang L."/>
            <person name="Lei T."/>
            <person name="Chen C."/>
            <person name="Chen H."/>
            <person name="Xu Z."/>
            <person name="Li H."/>
            <person name="Huang H."/>
            <person name="Zhang F."/>
            <person name="Xu H."/>
            <person name="Li N."/>
            <person name="Zhao C."/>
            <person name="Li S."/>
            <person name="Dong L."/>
            <person name="Huang Y."/>
            <person name="Li L."/>
            <person name="Xi Y."/>
            <person name="Qi Q."/>
            <person name="Li W."/>
            <person name="Zhang B."/>
            <person name="Hu W."/>
            <person name="Zhang Y."/>
            <person name="Tian X."/>
            <person name="Jiao Y."/>
            <person name="Liang X."/>
            <person name="Jin J."/>
            <person name="Gao L."/>
            <person name="Zheng W."/>
            <person name="Hao B."/>
            <person name="Liu S."/>
            <person name="Wang W."/>
            <person name="Yuan L."/>
            <person name="Cao M."/>
            <person name="McDermott J."/>
            <person name="Samudrala R."/>
            <person name="Wang J."/>
            <person name="Wong G.K."/>
            <person name="Yang H."/>
        </authorList>
    </citation>
    <scope>NUCLEOTIDE SEQUENCE [LARGE SCALE GENOMIC DNA]</scope>
</reference>